<dbReference type="InterPro" id="IPR000313">
    <property type="entry name" value="PWWP_dom"/>
</dbReference>
<feature type="compositionally biased region" description="Basic and acidic residues" evidence="1">
    <location>
        <begin position="775"/>
        <end position="788"/>
    </location>
</feature>
<evidence type="ECO:0000259" key="2">
    <source>
        <dbReference type="PROSITE" id="PS50812"/>
    </source>
</evidence>
<reference evidence="3 4" key="1">
    <citation type="journal article" date="2018" name="Mol. Plant">
        <title>The genome of Artemisia annua provides insight into the evolution of Asteraceae family and artemisinin biosynthesis.</title>
        <authorList>
            <person name="Shen Q."/>
            <person name="Zhang L."/>
            <person name="Liao Z."/>
            <person name="Wang S."/>
            <person name="Yan T."/>
            <person name="Shi P."/>
            <person name="Liu M."/>
            <person name="Fu X."/>
            <person name="Pan Q."/>
            <person name="Wang Y."/>
            <person name="Lv Z."/>
            <person name="Lu X."/>
            <person name="Zhang F."/>
            <person name="Jiang W."/>
            <person name="Ma Y."/>
            <person name="Chen M."/>
            <person name="Hao X."/>
            <person name="Li L."/>
            <person name="Tang Y."/>
            <person name="Lv G."/>
            <person name="Zhou Y."/>
            <person name="Sun X."/>
            <person name="Brodelius P.E."/>
            <person name="Rose J.K.C."/>
            <person name="Tang K."/>
        </authorList>
    </citation>
    <scope>NUCLEOTIDE SEQUENCE [LARGE SCALE GENOMIC DNA]</scope>
    <source>
        <strain evidence="4">cv. Huhao1</strain>
        <tissue evidence="3">Leaf</tissue>
    </source>
</reference>
<dbReference type="STRING" id="35608.A0A2U1MTH0"/>
<feature type="compositionally biased region" description="Basic and acidic residues" evidence="1">
    <location>
        <begin position="643"/>
        <end position="653"/>
    </location>
</feature>
<evidence type="ECO:0000256" key="1">
    <source>
        <dbReference type="SAM" id="MobiDB-lite"/>
    </source>
</evidence>
<feature type="compositionally biased region" description="Polar residues" evidence="1">
    <location>
        <begin position="763"/>
        <end position="774"/>
    </location>
</feature>
<gene>
    <name evidence="3" type="ORF">CTI12_AA343110</name>
</gene>
<evidence type="ECO:0000313" key="3">
    <source>
        <dbReference type="EMBL" id="PWA64537.1"/>
    </source>
</evidence>
<feature type="compositionally biased region" description="Basic and acidic residues" evidence="1">
    <location>
        <begin position="612"/>
        <end position="627"/>
    </location>
</feature>
<dbReference type="SUPFAM" id="SSF63748">
    <property type="entry name" value="Tudor/PWWP/MBT"/>
    <property type="match status" value="1"/>
</dbReference>
<comment type="caution">
    <text evidence="3">The sequence shown here is derived from an EMBL/GenBank/DDBJ whole genome shotgun (WGS) entry which is preliminary data.</text>
</comment>
<accession>A0A2U1MTH0</accession>
<feature type="region of interest" description="Disordered" evidence="1">
    <location>
        <begin position="286"/>
        <end position="310"/>
    </location>
</feature>
<proteinExistence type="predicted"/>
<evidence type="ECO:0000313" key="4">
    <source>
        <dbReference type="Proteomes" id="UP000245207"/>
    </source>
</evidence>
<dbReference type="PANTHER" id="PTHR42851">
    <property type="entry name" value="ALDOLASE-RELATED"/>
    <property type="match status" value="1"/>
</dbReference>
<organism evidence="3 4">
    <name type="scientific">Artemisia annua</name>
    <name type="common">Sweet wormwood</name>
    <dbReference type="NCBI Taxonomy" id="35608"/>
    <lineage>
        <taxon>Eukaryota</taxon>
        <taxon>Viridiplantae</taxon>
        <taxon>Streptophyta</taxon>
        <taxon>Embryophyta</taxon>
        <taxon>Tracheophyta</taxon>
        <taxon>Spermatophyta</taxon>
        <taxon>Magnoliopsida</taxon>
        <taxon>eudicotyledons</taxon>
        <taxon>Gunneridae</taxon>
        <taxon>Pentapetalae</taxon>
        <taxon>asterids</taxon>
        <taxon>campanulids</taxon>
        <taxon>Asterales</taxon>
        <taxon>Asteraceae</taxon>
        <taxon>Asteroideae</taxon>
        <taxon>Anthemideae</taxon>
        <taxon>Artemisiinae</taxon>
        <taxon>Artemisia</taxon>
    </lineage>
</organism>
<dbReference type="Proteomes" id="UP000245207">
    <property type="component" value="Unassembled WGS sequence"/>
</dbReference>
<feature type="region of interest" description="Disordered" evidence="1">
    <location>
        <begin position="599"/>
        <end position="788"/>
    </location>
</feature>
<dbReference type="CDD" id="cd05162">
    <property type="entry name" value="PWWP"/>
    <property type="match status" value="1"/>
</dbReference>
<keyword evidence="4" id="KW-1185">Reference proteome</keyword>
<feature type="compositionally biased region" description="Basic and acidic residues" evidence="1">
    <location>
        <begin position="679"/>
        <end position="695"/>
    </location>
</feature>
<feature type="compositionally biased region" description="Polar residues" evidence="1">
    <location>
        <begin position="734"/>
        <end position="746"/>
    </location>
</feature>
<dbReference type="Gene3D" id="2.30.30.140">
    <property type="match status" value="1"/>
</dbReference>
<dbReference type="AlphaFoldDB" id="A0A2U1MTH0"/>
<dbReference type="Pfam" id="PF00855">
    <property type="entry name" value="PWWP"/>
    <property type="match status" value="1"/>
</dbReference>
<dbReference type="SMART" id="SM00293">
    <property type="entry name" value="PWWP"/>
    <property type="match status" value="1"/>
</dbReference>
<dbReference type="InterPro" id="IPR053063">
    <property type="entry name" value="PWWP_domain_containing_PDP"/>
</dbReference>
<feature type="compositionally biased region" description="Basic and acidic residues" evidence="1">
    <location>
        <begin position="707"/>
        <end position="733"/>
    </location>
</feature>
<dbReference type="EMBL" id="PKPP01004400">
    <property type="protein sequence ID" value="PWA64537.1"/>
    <property type="molecule type" value="Genomic_DNA"/>
</dbReference>
<dbReference type="OrthoDB" id="62853at2759"/>
<protein>
    <submittedName>
        <fullName evidence="3">Hydroxy monocarboxylic acid anion dehydrogenase, HIBADH-type</fullName>
    </submittedName>
</protein>
<feature type="domain" description="PWWP" evidence="2">
    <location>
        <begin position="393"/>
        <end position="442"/>
    </location>
</feature>
<name>A0A2U1MTH0_ARTAN</name>
<dbReference type="PANTHER" id="PTHR42851:SF19">
    <property type="entry name" value="PWWP DOMAIN-CONTAINING PROTEIN 2-RELATED"/>
    <property type="match status" value="1"/>
</dbReference>
<dbReference type="PROSITE" id="PS50812">
    <property type="entry name" value="PWWP"/>
    <property type="match status" value="1"/>
</dbReference>
<sequence length="788" mass="84278">MEPSSNHNGNTDTAVEGLVNDARVCTRNELGLVIGDSEKAADGDALVSSVANRSSDSEVKIRGELLESKNGSVSGDARVSKDELGLVVEKSSFDASNGVKNGAGLLEAKSVGVVTERFSDSDKNNDNAVHDSVDNSEKVMDKASLALGKIGTELVESKNGTPTMERFSDHDGGGGTVQGSVDAAVMENVGASSGVKIGDELVESKSGAVAMETSSEDGGKNDTVVPDIVGDTRDFKDELGSVIDDGAKVMDKTSSDAVVSSGLLGNSDISASNGVKIGAELVESKTGTTTMKQSSDDDGGGGTVQGSVDDATVPRNEIGAVMENVEKVVDESSSDALASFVPTSNGVKIGANLLDSETPSSDHDTGGVSGDKIGIVKDENEVNVEEKEGEYKVTDLVWAKVRHYPWWPGQIFDPSAATDKAKKHSNKTAFLVGYFGDQSFAWNKAPNIKHFRKNFGKMEKQNNSKSFRHAVNCALDEAYRRAEFGLACSCLSEEVISKFKSQVFVNAGITEEASRIDGGDRFSTVANFKPVNAVMSLHDLAREDIDGVSRLEALSVKAQLLAYLRWKGYNQFSTQHLEGLDNKLEDDSEVQLMEEDKVVEDVKPASESAKISSEKIMEDDKMVEDVKPASVSEKVSSKKRKLNARDSGSRKLQDDDDSVPIKKEKRSKNVTPKGSPSVLKEKKSEKTGGKKEKSLANEILTKSPSALKKEKKSEKKSGTKAVVEDKGVKDESRNGTADQKATTSSPKKLFRIGDTICKIAKQLSESPTVLQNESQKSEKRTKAKNDTA</sequence>